<organism evidence="2 3">
    <name type="scientific">Vanilla planifolia</name>
    <name type="common">Vanilla</name>
    <dbReference type="NCBI Taxonomy" id="51239"/>
    <lineage>
        <taxon>Eukaryota</taxon>
        <taxon>Viridiplantae</taxon>
        <taxon>Streptophyta</taxon>
        <taxon>Embryophyta</taxon>
        <taxon>Tracheophyta</taxon>
        <taxon>Spermatophyta</taxon>
        <taxon>Magnoliopsida</taxon>
        <taxon>Liliopsida</taxon>
        <taxon>Asparagales</taxon>
        <taxon>Orchidaceae</taxon>
        <taxon>Vanilloideae</taxon>
        <taxon>Vanilleae</taxon>
        <taxon>Vanilla</taxon>
    </lineage>
</organism>
<sequence>MACCSLILDCYLLNSFEEDFGRLNDVFNHLNESSPCLIESLLLFIQGLNLHVSKNPTRSLGMRLSFPFLRAILYSFIYHFFASIVVVWNLKVSKCVFKSTKLNTTFFVLKKIVKHI</sequence>
<keyword evidence="1" id="KW-0812">Transmembrane</keyword>
<name>A0A835U905_VANPL</name>
<keyword evidence="1" id="KW-1133">Transmembrane helix</keyword>
<evidence type="ECO:0000313" key="2">
    <source>
        <dbReference type="EMBL" id="KAG0452857.1"/>
    </source>
</evidence>
<evidence type="ECO:0000256" key="1">
    <source>
        <dbReference type="SAM" id="Phobius"/>
    </source>
</evidence>
<keyword evidence="1" id="KW-0472">Membrane</keyword>
<accession>A0A835U905</accession>
<comment type="caution">
    <text evidence="2">The sequence shown here is derived from an EMBL/GenBank/DDBJ whole genome shotgun (WGS) entry which is preliminary data.</text>
</comment>
<evidence type="ECO:0000313" key="3">
    <source>
        <dbReference type="Proteomes" id="UP000636800"/>
    </source>
</evidence>
<proteinExistence type="predicted"/>
<protein>
    <submittedName>
        <fullName evidence="2">Uncharacterized protein</fullName>
    </submittedName>
</protein>
<dbReference type="Proteomes" id="UP000636800">
    <property type="component" value="Unassembled WGS sequence"/>
</dbReference>
<feature type="transmembrane region" description="Helical" evidence="1">
    <location>
        <begin position="68"/>
        <end position="90"/>
    </location>
</feature>
<reference evidence="2 3" key="1">
    <citation type="journal article" date="2020" name="Nat. Food">
        <title>A phased Vanilla planifolia genome enables genetic improvement of flavour and production.</title>
        <authorList>
            <person name="Hasing T."/>
            <person name="Tang H."/>
            <person name="Brym M."/>
            <person name="Khazi F."/>
            <person name="Huang T."/>
            <person name="Chambers A.H."/>
        </authorList>
    </citation>
    <scope>NUCLEOTIDE SEQUENCE [LARGE SCALE GENOMIC DNA]</scope>
    <source>
        <tissue evidence="2">Leaf</tissue>
    </source>
</reference>
<dbReference type="EMBL" id="JADCNL010000014">
    <property type="protein sequence ID" value="KAG0452857.1"/>
    <property type="molecule type" value="Genomic_DNA"/>
</dbReference>
<gene>
    <name evidence="2" type="ORF">HPP92_025521</name>
</gene>
<dbReference type="AlphaFoldDB" id="A0A835U905"/>
<keyword evidence="3" id="KW-1185">Reference proteome</keyword>